<keyword evidence="2" id="KW-1133">Transmembrane helix</keyword>
<feature type="transmembrane region" description="Helical" evidence="2">
    <location>
        <begin position="20"/>
        <end position="41"/>
    </location>
</feature>
<evidence type="ECO:0000256" key="2">
    <source>
        <dbReference type="SAM" id="Phobius"/>
    </source>
</evidence>
<name>A0A1F5YGD3_9BACT</name>
<proteinExistence type="predicted"/>
<dbReference type="Gene3D" id="2.40.260.10">
    <property type="entry name" value="Sortase"/>
    <property type="match status" value="1"/>
</dbReference>
<dbReference type="EMBL" id="MFJB01000071">
    <property type="protein sequence ID" value="OGF99036.1"/>
    <property type="molecule type" value="Genomic_DNA"/>
</dbReference>
<dbReference type="InterPro" id="IPR005754">
    <property type="entry name" value="Sortase"/>
</dbReference>
<dbReference type="InterPro" id="IPR023365">
    <property type="entry name" value="Sortase_dom-sf"/>
</dbReference>
<dbReference type="AlphaFoldDB" id="A0A1F5YGD3"/>
<sequence>MAIYSYSKTLPSVAKRIGRIISIVLILTGLTLIFAVLYPILTFELYYSRKYQSVISPVAEEENLPLKIRQALGATFTDLTEARLWFPKATPVKKIDNINNYSLSIPKLKIDNANVIIGGNDLSKSLIHFTGPSPGAIGNPVIFGHSTLLLFYNPKDYKAIFSKLPDLEIGDEIRVEIDKVSYVFRVNKMYITNPSDLSVLNQDTSYRELTLVTCVPPGTYFKRFIVKARLE</sequence>
<dbReference type="Proteomes" id="UP000177396">
    <property type="component" value="Unassembled WGS sequence"/>
</dbReference>
<organism evidence="3 4">
    <name type="scientific">Candidatus Gottesmanbacteria bacterium RBG_16_38_7b</name>
    <dbReference type="NCBI Taxonomy" id="1798372"/>
    <lineage>
        <taxon>Bacteria</taxon>
        <taxon>Candidatus Gottesmaniibacteriota</taxon>
    </lineage>
</organism>
<evidence type="ECO:0000256" key="1">
    <source>
        <dbReference type="ARBA" id="ARBA00022801"/>
    </source>
</evidence>
<keyword evidence="2" id="KW-0812">Transmembrane</keyword>
<dbReference type="Pfam" id="PF04203">
    <property type="entry name" value="Sortase"/>
    <property type="match status" value="1"/>
</dbReference>
<gene>
    <name evidence="3" type="ORF">A2153_01725</name>
</gene>
<comment type="caution">
    <text evidence="3">The sequence shown here is derived from an EMBL/GenBank/DDBJ whole genome shotgun (WGS) entry which is preliminary data.</text>
</comment>
<dbReference type="SUPFAM" id="SSF63817">
    <property type="entry name" value="Sortase"/>
    <property type="match status" value="1"/>
</dbReference>
<reference evidence="3 4" key="1">
    <citation type="journal article" date="2016" name="Nat. Commun.">
        <title>Thousands of microbial genomes shed light on interconnected biogeochemical processes in an aquifer system.</title>
        <authorList>
            <person name="Anantharaman K."/>
            <person name="Brown C.T."/>
            <person name="Hug L.A."/>
            <person name="Sharon I."/>
            <person name="Castelle C.J."/>
            <person name="Probst A.J."/>
            <person name="Thomas B.C."/>
            <person name="Singh A."/>
            <person name="Wilkins M.J."/>
            <person name="Karaoz U."/>
            <person name="Brodie E.L."/>
            <person name="Williams K.H."/>
            <person name="Hubbard S.S."/>
            <person name="Banfield J.F."/>
        </authorList>
    </citation>
    <scope>NUCLEOTIDE SEQUENCE [LARGE SCALE GENOMIC DNA]</scope>
</reference>
<evidence type="ECO:0008006" key="5">
    <source>
        <dbReference type="Google" id="ProtNLM"/>
    </source>
</evidence>
<protein>
    <recommendedName>
        <fullName evidence="5">Sortase</fullName>
    </recommendedName>
</protein>
<dbReference type="GO" id="GO:0016787">
    <property type="term" value="F:hydrolase activity"/>
    <property type="evidence" value="ECO:0007669"/>
    <property type="project" value="UniProtKB-KW"/>
</dbReference>
<evidence type="ECO:0000313" key="3">
    <source>
        <dbReference type="EMBL" id="OGF99036.1"/>
    </source>
</evidence>
<accession>A0A1F5YGD3</accession>
<keyword evidence="1" id="KW-0378">Hydrolase</keyword>
<keyword evidence="2" id="KW-0472">Membrane</keyword>
<dbReference type="NCBIfam" id="TIGR01076">
    <property type="entry name" value="sortase_fam"/>
    <property type="match status" value="1"/>
</dbReference>
<evidence type="ECO:0000313" key="4">
    <source>
        <dbReference type="Proteomes" id="UP000177396"/>
    </source>
</evidence>